<proteinExistence type="inferred from homology"/>
<feature type="transmembrane region" description="Helical" evidence="6">
    <location>
        <begin position="132"/>
        <end position="150"/>
    </location>
</feature>
<evidence type="ECO:0000313" key="9">
    <source>
        <dbReference type="Proteomes" id="UP001610334"/>
    </source>
</evidence>
<dbReference type="Proteomes" id="UP001610334">
    <property type="component" value="Unassembled WGS sequence"/>
</dbReference>
<feature type="transmembrane region" description="Helical" evidence="6">
    <location>
        <begin position="243"/>
        <end position="265"/>
    </location>
</feature>
<dbReference type="PANTHER" id="PTHR48022:SF64">
    <property type="entry name" value="MAJOR FACILITATOR SUPERFAMILY (MFS) PROFILE DOMAIN-CONTAINING PROTEIN"/>
    <property type="match status" value="1"/>
</dbReference>
<dbReference type="PROSITE" id="PS50850">
    <property type="entry name" value="MFS"/>
    <property type="match status" value="1"/>
</dbReference>
<comment type="caution">
    <text evidence="8">The sequence shown here is derived from an EMBL/GenBank/DDBJ whole genome shotgun (WGS) entry which is preliminary data.</text>
</comment>
<dbReference type="InterPro" id="IPR005828">
    <property type="entry name" value="MFS_sugar_transport-like"/>
</dbReference>
<evidence type="ECO:0000256" key="6">
    <source>
        <dbReference type="SAM" id="Phobius"/>
    </source>
</evidence>
<comment type="similarity">
    <text evidence="2">Belongs to the major facilitator superfamily. Sugar transporter (TC 2.A.1.1) family.</text>
</comment>
<name>A0ABR4GXB1_9EURO</name>
<dbReference type="InterPro" id="IPR050360">
    <property type="entry name" value="MFS_Sugar_Transporters"/>
</dbReference>
<sequence>MKNVQATNGYGGSMMNGMQTLDPWQDYFNYPTGSLLGIISVIMSLGSIAALPVVPYKADLLGRRMGILIGCAVMIFGVILQSVSANYGMFLAGRFFIGFEVAIAQGASPLLITELVHTQHRAIVTTIYNNTFYSFLLGYLSLTSVATWYVELSLLRGSHLAPTTSQTTGHGGRQLSHKPCPLYYRFSSFALKVLADCYANGDMEDEVVQLQLHEIQETIRLEEFESSSWLELVRTRGNRHRTIILISAVLFSQWSGNSLASYYIAQILDDIGYTDSVEQNLINGCLQIMNFTVALTICFFVDKIGRRKLFLVSTAGMLIAFIVWIICSARYDIAGSSAAVNAMIDMIYVYYLFYNIACSGDRGLNGKFAQRAARALMALAWILKNDNVSSIPNRPSGLRKSRKRLFKPSIDSGD</sequence>
<evidence type="ECO:0000256" key="3">
    <source>
        <dbReference type="ARBA" id="ARBA00022692"/>
    </source>
</evidence>
<evidence type="ECO:0000256" key="5">
    <source>
        <dbReference type="ARBA" id="ARBA00023136"/>
    </source>
</evidence>
<evidence type="ECO:0000256" key="2">
    <source>
        <dbReference type="ARBA" id="ARBA00010992"/>
    </source>
</evidence>
<gene>
    <name evidence="8" type="ORF">BJX63DRAFT_436730</name>
</gene>
<feature type="transmembrane region" description="Helical" evidence="6">
    <location>
        <begin position="333"/>
        <end position="353"/>
    </location>
</feature>
<protein>
    <submittedName>
        <fullName evidence="8">General substrate transporter</fullName>
    </submittedName>
</protein>
<evidence type="ECO:0000256" key="4">
    <source>
        <dbReference type="ARBA" id="ARBA00022989"/>
    </source>
</evidence>
<keyword evidence="5 6" id="KW-0472">Membrane</keyword>
<dbReference type="EMBL" id="JBFXLT010000130">
    <property type="protein sequence ID" value="KAL2807805.1"/>
    <property type="molecule type" value="Genomic_DNA"/>
</dbReference>
<reference evidence="8 9" key="1">
    <citation type="submission" date="2024-07" db="EMBL/GenBank/DDBJ databases">
        <title>Section-level genome sequencing and comparative genomics of Aspergillus sections Usti and Cavernicolus.</title>
        <authorList>
            <consortium name="Lawrence Berkeley National Laboratory"/>
            <person name="Nybo J.L."/>
            <person name="Vesth T.C."/>
            <person name="Theobald S."/>
            <person name="Frisvad J.C."/>
            <person name="Larsen T.O."/>
            <person name="Kjaerboelling I."/>
            <person name="Rothschild-Mancinelli K."/>
            <person name="Lyhne E.K."/>
            <person name="Kogle M.E."/>
            <person name="Barry K."/>
            <person name="Clum A."/>
            <person name="Na H."/>
            <person name="Ledsgaard L."/>
            <person name="Lin J."/>
            <person name="Lipzen A."/>
            <person name="Kuo A."/>
            <person name="Riley R."/>
            <person name="Mondo S."/>
            <person name="Labutti K."/>
            <person name="Haridas S."/>
            <person name="Pangalinan J."/>
            <person name="Salamov A.A."/>
            <person name="Simmons B.A."/>
            <person name="Magnuson J.K."/>
            <person name="Chen J."/>
            <person name="Drula E."/>
            <person name="Henrissat B."/>
            <person name="Wiebenga A."/>
            <person name="Lubbers R.J."/>
            <person name="Gomes A.C."/>
            <person name="Makela M.R."/>
            <person name="Stajich J."/>
            <person name="Grigoriev I.V."/>
            <person name="Mortensen U.H."/>
            <person name="De Vries R.P."/>
            <person name="Baker S.E."/>
            <person name="Andersen M.R."/>
        </authorList>
    </citation>
    <scope>NUCLEOTIDE SEQUENCE [LARGE SCALE GENOMIC DNA]</scope>
    <source>
        <strain evidence="8 9">CBS 588.65</strain>
    </source>
</reference>
<keyword evidence="3 6" id="KW-0812">Transmembrane</keyword>
<dbReference type="Pfam" id="PF00083">
    <property type="entry name" value="Sugar_tr"/>
    <property type="match status" value="1"/>
</dbReference>
<feature type="transmembrane region" description="Helical" evidence="6">
    <location>
        <begin position="34"/>
        <end position="54"/>
    </location>
</feature>
<evidence type="ECO:0000259" key="7">
    <source>
        <dbReference type="PROSITE" id="PS50850"/>
    </source>
</evidence>
<dbReference type="PANTHER" id="PTHR48022">
    <property type="entry name" value="PLASTIDIC GLUCOSE TRANSPORTER 4"/>
    <property type="match status" value="1"/>
</dbReference>
<dbReference type="InterPro" id="IPR020846">
    <property type="entry name" value="MFS_dom"/>
</dbReference>
<evidence type="ECO:0000313" key="8">
    <source>
        <dbReference type="EMBL" id="KAL2807805.1"/>
    </source>
</evidence>
<feature type="transmembrane region" description="Helical" evidence="6">
    <location>
        <begin position="281"/>
        <end position="302"/>
    </location>
</feature>
<dbReference type="Gene3D" id="1.20.1250.20">
    <property type="entry name" value="MFS general substrate transporter like domains"/>
    <property type="match status" value="2"/>
</dbReference>
<feature type="transmembrane region" description="Helical" evidence="6">
    <location>
        <begin position="309"/>
        <end position="327"/>
    </location>
</feature>
<keyword evidence="4 6" id="KW-1133">Transmembrane helix</keyword>
<feature type="domain" description="Major facilitator superfamily (MFS) profile" evidence="7">
    <location>
        <begin position="1"/>
        <end position="414"/>
    </location>
</feature>
<dbReference type="SUPFAM" id="SSF103473">
    <property type="entry name" value="MFS general substrate transporter"/>
    <property type="match status" value="1"/>
</dbReference>
<accession>A0ABR4GXB1</accession>
<feature type="transmembrane region" description="Helical" evidence="6">
    <location>
        <begin position="66"/>
        <end position="85"/>
    </location>
</feature>
<keyword evidence="9" id="KW-1185">Reference proteome</keyword>
<comment type="subcellular location">
    <subcellularLocation>
        <location evidence="1">Membrane</location>
        <topology evidence="1">Multi-pass membrane protein</topology>
    </subcellularLocation>
</comment>
<organism evidence="8 9">
    <name type="scientific">Aspergillus granulosus</name>
    <dbReference type="NCBI Taxonomy" id="176169"/>
    <lineage>
        <taxon>Eukaryota</taxon>
        <taxon>Fungi</taxon>
        <taxon>Dikarya</taxon>
        <taxon>Ascomycota</taxon>
        <taxon>Pezizomycotina</taxon>
        <taxon>Eurotiomycetes</taxon>
        <taxon>Eurotiomycetidae</taxon>
        <taxon>Eurotiales</taxon>
        <taxon>Aspergillaceae</taxon>
        <taxon>Aspergillus</taxon>
        <taxon>Aspergillus subgen. Nidulantes</taxon>
    </lineage>
</organism>
<dbReference type="InterPro" id="IPR036259">
    <property type="entry name" value="MFS_trans_sf"/>
</dbReference>
<evidence type="ECO:0000256" key="1">
    <source>
        <dbReference type="ARBA" id="ARBA00004141"/>
    </source>
</evidence>